<accession>K7E4U9</accession>
<dbReference type="GeneTree" id="ENSGT00940000170710"/>
<dbReference type="Pfam" id="PF15005">
    <property type="entry name" value="IZUMO"/>
    <property type="match status" value="1"/>
</dbReference>
<dbReference type="Proteomes" id="UP000002280">
    <property type="component" value="Chromosome 6"/>
</dbReference>
<dbReference type="Bgee" id="ENSMODG00000028074">
    <property type="expression patterns" value="Expressed in testis and 3 other cell types or tissues"/>
</dbReference>
<evidence type="ECO:0000313" key="5">
    <source>
        <dbReference type="Ensembl" id="ENSMODP00000040801.2"/>
    </source>
</evidence>
<gene>
    <name evidence="5" type="primary">IZUMO3</name>
</gene>
<evidence type="ECO:0008006" key="7">
    <source>
        <dbReference type="Google" id="ProtNLM"/>
    </source>
</evidence>
<evidence type="ECO:0000256" key="1">
    <source>
        <dbReference type="ARBA" id="ARBA00009633"/>
    </source>
</evidence>
<dbReference type="OMA" id="WKGVFLW"/>
<dbReference type="OrthoDB" id="9892356at2759"/>
<dbReference type="STRING" id="13616.ENSMODP00000040801"/>
<keyword evidence="3" id="KW-1133">Transmembrane helix</keyword>
<reference evidence="5" key="3">
    <citation type="submission" date="2025-09" db="UniProtKB">
        <authorList>
            <consortium name="Ensembl"/>
        </authorList>
    </citation>
    <scope>IDENTIFICATION</scope>
</reference>
<sequence length="234" mass="27576">MLFGRQGKEMRPQWLLLFFLLMEIKGIRSCLECDPKYFKDVIWLLDGLVPQNTPSRKMFLDRQLQELRSVSTRVHQGKKRLRLLDVRQTIQVREWLKEKLSNLKQKPWKGVFIFQGQLLELRQDLEFHLTETLKTFSDLACSEDCMMTEGPVLDCWNCLRITTPCFRGELCGDDDPMIAQQREISLFLALMMEAVGLGSIALLYYFCIIHRKKMKVKLEELKKNPQTKMIKAKK</sequence>
<evidence type="ECO:0000313" key="6">
    <source>
        <dbReference type="Proteomes" id="UP000002280"/>
    </source>
</evidence>
<reference evidence="5" key="2">
    <citation type="submission" date="2025-08" db="UniProtKB">
        <authorList>
            <consortium name="Ensembl"/>
        </authorList>
    </citation>
    <scope>IDENTIFICATION</scope>
</reference>
<protein>
    <recommendedName>
        <fullName evidence="7">IZUMO family member 3</fullName>
    </recommendedName>
</protein>
<keyword evidence="6" id="KW-1185">Reference proteome</keyword>
<name>K7E4U9_MONDO</name>
<keyword evidence="3" id="KW-0812">Transmembrane</keyword>
<dbReference type="AlphaFoldDB" id="K7E4U9"/>
<keyword evidence="2 4" id="KW-0732">Signal</keyword>
<organism evidence="5 6">
    <name type="scientific">Monodelphis domestica</name>
    <name type="common">Gray short-tailed opossum</name>
    <dbReference type="NCBI Taxonomy" id="13616"/>
    <lineage>
        <taxon>Eukaryota</taxon>
        <taxon>Metazoa</taxon>
        <taxon>Chordata</taxon>
        <taxon>Craniata</taxon>
        <taxon>Vertebrata</taxon>
        <taxon>Euteleostomi</taxon>
        <taxon>Mammalia</taxon>
        <taxon>Metatheria</taxon>
        <taxon>Didelphimorphia</taxon>
        <taxon>Didelphidae</taxon>
        <taxon>Monodelphis</taxon>
    </lineage>
</organism>
<dbReference type="Ensembl" id="ENSMODT00000043909.2">
    <property type="protein sequence ID" value="ENSMODP00000040801.2"/>
    <property type="gene ID" value="ENSMODG00000028074.2"/>
</dbReference>
<dbReference type="GeneID" id="100616724"/>
<evidence type="ECO:0000256" key="4">
    <source>
        <dbReference type="SAM" id="SignalP"/>
    </source>
</evidence>
<dbReference type="PANTHER" id="PTHR36470">
    <property type="entry name" value="IZUMO SPERM-EGG FUSION PROTEIN 3"/>
    <property type="match status" value="1"/>
</dbReference>
<dbReference type="eggNOG" id="ENOG502S8ID">
    <property type="taxonomic scope" value="Eukaryota"/>
</dbReference>
<dbReference type="CTD" id="100129669"/>
<feature type="chain" id="PRO_5023850260" description="IZUMO family member 3" evidence="4">
    <location>
        <begin position="30"/>
        <end position="234"/>
    </location>
</feature>
<dbReference type="PANTHER" id="PTHR36470:SF1">
    <property type="entry name" value="IZUMO SPERM-EGG FUSION PROTEIN 3"/>
    <property type="match status" value="1"/>
</dbReference>
<dbReference type="HOGENOM" id="CLU_1444134_0_0_1"/>
<feature type="signal peptide" evidence="4">
    <location>
        <begin position="1"/>
        <end position="29"/>
    </location>
</feature>
<proteinExistence type="inferred from homology"/>
<dbReference type="InParanoid" id="K7E4U9"/>
<evidence type="ECO:0000256" key="3">
    <source>
        <dbReference type="SAM" id="Phobius"/>
    </source>
</evidence>
<keyword evidence="3" id="KW-0472">Membrane</keyword>
<comment type="similarity">
    <text evidence="1">Belongs to the Izumo family.</text>
</comment>
<evidence type="ECO:0000256" key="2">
    <source>
        <dbReference type="ARBA" id="ARBA00022729"/>
    </source>
</evidence>
<dbReference type="InterPro" id="IPR029389">
    <property type="entry name" value="IZUMO"/>
</dbReference>
<dbReference type="RefSeq" id="XP_056662628.1">
    <property type="nucleotide sequence ID" value="XM_056806650.1"/>
</dbReference>
<feature type="transmembrane region" description="Helical" evidence="3">
    <location>
        <begin position="186"/>
        <end position="207"/>
    </location>
</feature>
<reference evidence="5 6" key="1">
    <citation type="journal article" date="2007" name="Nature">
        <title>Genome of the marsupial Monodelphis domestica reveals innovation in non-coding sequences.</title>
        <authorList>
            <person name="Mikkelsen T.S."/>
            <person name="Wakefield M.J."/>
            <person name="Aken B."/>
            <person name="Amemiya C.T."/>
            <person name="Chang J.L."/>
            <person name="Duke S."/>
            <person name="Garber M."/>
            <person name="Gentles A.J."/>
            <person name="Goodstadt L."/>
            <person name="Heger A."/>
            <person name="Jurka J."/>
            <person name="Kamal M."/>
            <person name="Mauceli E."/>
            <person name="Searle S.M."/>
            <person name="Sharpe T."/>
            <person name="Baker M.L."/>
            <person name="Batzer M.A."/>
            <person name="Benos P.V."/>
            <person name="Belov K."/>
            <person name="Clamp M."/>
            <person name="Cook A."/>
            <person name="Cuff J."/>
            <person name="Das R."/>
            <person name="Davidow L."/>
            <person name="Deakin J.E."/>
            <person name="Fazzari M.J."/>
            <person name="Glass J.L."/>
            <person name="Grabherr M."/>
            <person name="Greally J.M."/>
            <person name="Gu W."/>
            <person name="Hore T.A."/>
            <person name="Huttley G.A."/>
            <person name="Kleber M."/>
            <person name="Jirtle R.L."/>
            <person name="Koina E."/>
            <person name="Lee J.T."/>
            <person name="Mahony S."/>
            <person name="Marra M.A."/>
            <person name="Miller R.D."/>
            <person name="Nicholls R.D."/>
            <person name="Oda M."/>
            <person name="Papenfuss A.T."/>
            <person name="Parra Z.E."/>
            <person name="Pollock D.D."/>
            <person name="Ray D.A."/>
            <person name="Schein J.E."/>
            <person name="Speed T.P."/>
            <person name="Thompson K."/>
            <person name="VandeBerg J.L."/>
            <person name="Wade C.M."/>
            <person name="Walker J.A."/>
            <person name="Waters P.D."/>
            <person name="Webber C."/>
            <person name="Weidman J.R."/>
            <person name="Xie X."/>
            <person name="Zody M.C."/>
            <person name="Baldwin J."/>
            <person name="Abdouelleil A."/>
            <person name="Abdulkadir J."/>
            <person name="Abebe A."/>
            <person name="Abera B."/>
            <person name="Abreu J."/>
            <person name="Acer S.C."/>
            <person name="Aftuck L."/>
            <person name="Alexander A."/>
            <person name="An P."/>
            <person name="Anderson E."/>
            <person name="Anderson S."/>
            <person name="Arachi H."/>
            <person name="Azer M."/>
            <person name="Bachantsang P."/>
            <person name="Barry A."/>
            <person name="Bayul T."/>
            <person name="Berlin A."/>
            <person name="Bessette D."/>
            <person name="Bloom T."/>
            <person name="Bloom T."/>
            <person name="Boguslavskiy L."/>
            <person name="Bonnet C."/>
            <person name="Boukhgalter B."/>
            <person name="Bourzgui I."/>
            <person name="Brown A."/>
            <person name="Cahill P."/>
            <person name="Channer S."/>
            <person name="Cheshatsang Y."/>
            <person name="Chuda L."/>
            <person name="Citroen M."/>
            <person name="Collymore A."/>
            <person name="Cooke P."/>
            <person name="Costello M."/>
            <person name="D'Aco K."/>
            <person name="Daza R."/>
            <person name="De Haan G."/>
            <person name="DeGray S."/>
            <person name="DeMaso C."/>
            <person name="Dhargay N."/>
            <person name="Dooley K."/>
            <person name="Dooley E."/>
            <person name="Doricent M."/>
            <person name="Dorje P."/>
            <person name="Dorjee K."/>
            <person name="Dupes A."/>
            <person name="Elong R."/>
            <person name="Falk J."/>
            <person name="Farina A."/>
            <person name="Faro S."/>
            <person name="Ferguson D."/>
            <person name="Fisher S."/>
            <person name="Foley C.D."/>
            <person name="Franke A."/>
            <person name="Friedrich D."/>
            <person name="Gadbois L."/>
            <person name="Gearin G."/>
            <person name="Gearin C.R."/>
            <person name="Giannoukos G."/>
            <person name="Goode T."/>
            <person name="Graham J."/>
            <person name="Grandbois E."/>
            <person name="Grewal S."/>
            <person name="Gyaltsen K."/>
            <person name="Hafez N."/>
            <person name="Hagos B."/>
            <person name="Hall J."/>
            <person name="Henson C."/>
            <person name="Hollinger A."/>
            <person name="Honan T."/>
            <person name="Huard M.D."/>
            <person name="Hughes L."/>
            <person name="Hurhula B."/>
            <person name="Husby M.E."/>
            <person name="Kamat A."/>
            <person name="Kanga B."/>
            <person name="Kashin S."/>
            <person name="Khazanovich D."/>
            <person name="Kisner P."/>
            <person name="Lance K."/>
            <person name="Lara M."/>
            <person name="Lee W."/>
            <person name="Lennon N."/>
            <person name="Letendre F."/>
            <person name="LeVine R."/>
            <person name="Lipovsky A."/>
            <person name="Liu X."/>
            <person name="Liu J."/>
            <person name="Liu S."/>
            <person name="Lokyitsang T."/>
            <person name="Lokyitsang Y."/>
            <person name="Lubonja R."/>
            <person name="Lui A."/>
            <person name="MacDonald P."/>
            <person name="Magnisalis V."/>
            <person name="Maru K."/>
            <person name="Matthews C."/>
            <person name="McCusker W."/>
            <person name="McDonough S."/>
            <person name="Mehta T."/>
            <person name="Meldrim J."/>
            <person name="Meneus L."/>
            <person name="Mihai O."/>
            <person name="Mihalev A."/>
            <person name="Mihova T."/>
            <person name="Mittelman R."/>
            <person name="Mlenga V."/>
            <person name="Montmayeur A."/>
            <person name="Mulrain L."/>
            <person name="Navidi A."/>
            <person name="Naylor J."/>
            <person name="Negash T."/>
            <person name="Nguyen T."/>
            <person name="Nguyen N."/>
            <person name="Nicol R."/>
            <person name="Norbu C."/>
            <person name="Norbu N."/>
            <person name="Novod N."/>
            <person name="O'Neill B."/>
            <person name="Osman S."/>
            <person name="Markiewicz E."/>
            <person name="Oyono O.L."/>
            <person name="Patti C."/>
            <person name="Phunkhang P."/>
            <person name="Pierre F."/>
            <person name="Priest M."/>
            <person name="Raghuraman S."/>
            <person name="Rege F."/>
            <person name="Reyes R."/>
            <person name="Rise C."/>
            <person name="Rogov P."/>
            <person name="Ross K."/>
            <person name="Ryan E."/>
            <person name="Settipalli S."/>
            <person name="Shea T."/>
            <person name="Sherpa N."/>
            <person name="Shi L."/>
            <person name="Shih D."/>
            <person name="Sparrow T."/>
            <person name="Spaulding J."/>
            <person name="Stalker J."/>
            <person name="Stange-Thomann N."/>
            <person name="Stavropoulos S."/>
            <person name="Stone C."/>
            <person name="Strader C."/>
            <person name="Tesfaye S."/>
            <person name="Thomson T."/>
            <person name="Thoulutsang Y."/>
            <person name="Thoulutsang D."/>
            <person name="Topham K."/>
            <person name="Topping I."/>
            <person name="Tsamla T."/>
            <person name="Vassiliev H."/>
            <person name="Vo A."/>
            <person name="Wangchuk T."/>
            <person name="Wangdi T."/>
            <person name="Weiand M."/>
            <person name="Wilkinson J."/>
            <person name="Wilson A."/>
            <person name="Yadav S."/>
            <person name="Young G."/>
            <person name="Yu Q."/>
            <person name="Zembek L."/>
            <person name="Zhong D."/>
            <person name="Zimmer A."/>
            <person name="Zwirko Z."/>
            <person name="Jaffe D.B."/>
            <person name="Alvarez P."/>
            <person name="Brockman W."/>
            <person name="Butler J."/>
            <person name="Chin C."/>
            <person name="Gnerre S."/>
            <person name="MacCallum I."/>
            <person name="Graves J.A."/>
            <person name="Ponting C.P."/>
            <person name="Breen M."/>
            <person name="Samollow P.B."/>
            <person name="Lander E.S."/>
            <person name="Lindblad-Toh K."/>
        </authorList>
    </citation>
    <scope>NUCLEOTIDE SEQUENCE [LARGE SCALE GENOMIC DNA]</scope>
</reference>